<evidence type="ECO:0000256" key="3">
    <source>
        <dbReference type="ARBA" id="ARBA00022475"/>
    </source>
</evidence>
<dbReference type="Pfam" id="PF00528">
    <property type="entry name" value="BPD_transp_1"/>
    <property type="match status" value="1"/>
</dbReference>
<keyword evidence="3" id="KW-1003">Cell membrane</keyword>
<dbReference type="eggNOG" id="COG0601">
    <property type="taxonomic scope" value="Bacteria"/>
</dbReference>
<keyword evidence="6 7" id="KW-0472">Membrane</keyword>
<evidence type="ECO:0000256" key="6">
    <source>
        <dbReference type="ARBA" id="ARBA00023136"/>
    </source>
</evidence>
<feature type="domain" description="ABC transmembrane type-1" evidence="8">
    <location>
        <begin position="94"/>
        <end position="311"/>
    </location>
</feature>
<dbReference type="Gene3D" id="1.10.3720.10">
    <property type="entry name" value="MetI-like"/>
    <property type="match status" value="1"/>
</dbReference>
<feature type="transmembrane region" description="Helical" evidence="7">
    <location>
        <begin position="142"/>
        <end position="164"/>
    </location>
</feature>
<evidence type="ECO:0000313" key="9">
    <source>
        <dbReference type="EMBL" id="SAI67857.1"/>
    </source>
</evidence>
<keyword evidence="5 7" id="KW-1133">Transmembrane helix</keyword>
<gene>
    <name evidence="9" type="primary">dppB_1</name>
    <name evidence="9" type="ORF">SAMEA3906487_00920</name>
</gene>
<evidence type="ECO:0000256" key="5">
    <source>
        <dbReference type="ARBA" id="ARBA00022989"/>
    </source>
</evidence>
<proteinExistence type="inferred from homology"/>
<keyword evidence="4 7" id="KW-0812">Transmembrane</keyword>
<dbReference type="STRING" id="123899.SAMEA3906487_00920"/>
<dbReference type="SUPFAM" id="SSF161098">
    <property type="entry name" value="MetI-like"/>
    <property type="match status" value="1"/>
</dbReference>
<evidence type="ECO:0000259" key="8">
    <source>
        <dbReference type="PROSITE" id="PS50928"/>
    </source>
</evidence>
<dbReference type="CDD" id="cd06261">
    <property type="entry name" value="TM_PBP2"/>
    <property type="match status" value="1"/>
</dbReference>
<dbReference type="InterPro" id="IPR045621">
    <property type="entry name" value="BPD_transp_1_N"/>
</dbReference>
<dbReference type="PANTHER" id="PTHR43163:SF2">
    <property type="entry name" value="ABC TRANSPORTER PERMEASE PROTEIN"/>
    <property type="match status" value="1"/>
</dbReference>
<keyword evidence="10" id="KW-1185">Reference proteome</keyword>
<dbReference type="OrthoDB" id="9803623at2"/>
<dbReference type="AlphaFoldDB" id="A0A157MAI0"/>
<dbReference type="KEGG" id="btrm:SAMEA390648700920"/>
<feature type="transmembrane region" description="Helical" evidence="7">
    <location>
        <begin position="242"/>
        <end position="263"/>
    </location>
</feature>
<comment type="subcellular location">
    <subcellularLocation>
        <location evidence="1 7">Cell membrane</location>
        <topology evidence="1 7">Multi-pass membrane protein</topology>
    </subcellularLocation>
</comment>
<comment type="similarity">
    <text evidence="7">Belongs to the binding-protein-dependent transport system permease family.</text>
</comment>
<feature type="transmembrane region" description="Helical" evidence="7">
    <location>
        <begin position="184"/>
        <end position="204"/>
    </location>
</feature>
<evidence type="ECO:0000313" key="10">
    <source>
        <dbReference type="Proteomes" id="UP000076825"/>
    </source>
</evidence>
<dbReference type="InterPro" id="IPR035906">
    <property type="entry name" value="MetI-like_sf"/>
</dbReference>
<feature type="transmembrane region" description="Helical" evidence="7">
    <location>
        <begin position="100"/>
        <end position="121"/>
    </location>
</feature>
<dbReference type="Proteomes" id="UP000076825">
    <property type="component" value="Chromosome 1"/>
</dbReference>
<dbReference type="GO" id="GO:0055085">
    <property type="term" value="P:transmembrane transport"/>
    <property type="evidence" value="ECO:0007669"/>
    <property type="project" value="InterPro"/>
</dbReference>
<feature type="transmembrane region" description="Helical" evidence="7">
    <location>
        <begin position="289"/>
        <end position="307"/>
    </location>
</feature>
<dbReference type="PROSITE" id="PS50928">
    <property type="entry name" value="ABC_TM1"/>
    <property type="match status" value="1"/>
</dbReference>
<evidence type="ECO:0000256" key="2">
    <source>
        <dbReference type="ARBA" id="ARBA00022448"/>
    </source>
</evidence>
<dbReference type="PATRIC" id="fig|123899.6.peg.897"/>
<protein>
    <submittedName>
        <fullName evidence="9">ABC transporter permease</fullName>
    </submittedName>
</protein>
<sequence>MALFILRRLIQSLFVLLAVSVVVFLAVYAVGDPIELLVSPEASVEARQAMITRLGLDLPVWEQYLRFLWRALHGDLGNSFVHGIPAIELIVQRIPATFELVFVAIMLTVVLGIPLGLLAGLKREQPLGRGIMAGSVLGFSLPNFWQGMMLILLFSVWLGVLPASGRGPTINVFGIPLSIFSAEGWSHLIMPAINLSLANIALILRMTATGVGEAQSQEYVKFARAKGIKPGRIVRRHILRNILIPVVTVIGMEFGQLIAYSTITETVFAWPGMGKLLIDSVYQLDRPVVVAYVMLVTLIFVIINLVVDIMYAALDPRVQLVAPAQ</sequence>
<keyword evidence="2 7" id="KW-0813">Transport</keyword>
<organism evidence="9 10">
    <name type="scientific">Bordetella trematum</name>
    <dbReference type="NCBI Taxonomy" id="123899"/>
    <lineage>
        <taxon>Bacteria</taxon>
        <taxon>Pseudomonadati</taxon>
        <taxon>Pseudomonadota</taxon>
        <taxon>Betaproteobacteria</taxon>
        <taxon>Burkholderiales</taxon>
        <taxon>Alcaligenaceae</taxon>
        <taxon>Bordetella</taxon>
    </lineage>
</organism>
<dbReference type="GeneID" id="56587675"/>
<dbReference type="PANTHER" id="PTHR43163">
    <property type="entry name" value="DIPEPTIDE TRANSPORT SYSTEM PERMEASE PROTEIN DPPB-RELATED"/>
    <property type="match status" value="1"/>
</dbReference>
<dbReference type="Pfam" id="PF19300">
    <property type="entry name" value="BPD_transp_1_N"/>
    <property type="match status" value="1"/>
</dbReference>
<dbReference type="GO" id="GO:0005886">
    <property type="term" value="C:plasma membrane"/>
    <property type="evidence" value="ECO:0007669"/>
    <property type="project" value="UniProtKB-SubCell"/>
</dbReference>
<dbReference type="EMBL" id="LT546645">
    <property type="protein sequence ID" value="SAI67857.1"/>
    <property type="molecule type" value="Genomic_DNA"/>
</dbReference>
<evidence type="ECO:0000256" key="1">
    <source>
        <dbReference type="ARBA" id="ARBA00004651"/>
    </source>
</evidence>
<feature type="transmembrane region" description="Helical" evidence="7">
    <location>
        <begin position="12"/>
        <end position="31"/>
    </location>
</feature>
<dbReference type="RefSeq" id="WP_025515193.1">
    <property type="nucleotide sequence ID" value="NZ_CP016340.1"/>
</dbReference>
<dbReference type="InterPro" id="IPR000515">
    <property type="entry name" value="MetI-like"/>
</dbReference>
<accession>A0A157MAI0</accession>
<evidence type="ECO:0000256" key="4">
    <source>
        <dbReference type="ARBA" id="ARBA00022692"/>
    </source>
</evidence>
<name>A0A157MAI0_9BORD</name>
<reference evidence="9 10" key="1">
    <citation type="submission" date="2016-04" db="EMBL/GenBank/DDBJ databases">
        <authorList>
            <consortium name="Pathogen Informatics"/>
        </authorList>
    </citation>
    <scope>NUCLEOTIDE SEQUENCE [LARGE SCALE GENOMIC DNA]</scope>
    <source>
        <strain evidence="9 10">H044680328</strain>
    </source>
</reference>
<evidence type="ECO:0000256" key="7">
    <source>
        <dbReference type="RuleBase" id="RU363032"/>
    </source>
</evidence>